<keyword evidence="2" id="KW-0812">Transmembrane</keyword>
<protein>
    <submittedName>
        <fullName evidence="3">Uncharacterized protein</fullName>
    </submittedName>
</protein>
<evidence type="ECO:0000313" key="3">
    <source>
        <dbReference type="EMBL" id="GKU95683.1"/>
    </source>
</evidence>
<name>A0AAV5ICR4_9ROSI</name>
<organism evidence="3 4">
    <name type="scientific">Rubroshorea leprosula</name>
    <dbReference type="NCBI Taxonomy" id="152421"/>
    <lineage>
        <taxon>Eukaryota</taxon>
        <taxon>Viridiplantae</taxon>
        <taxon>Streptophyta</taxon>
        <taxon>Embryophyta</taxon>
        <taxon>Tracheophyta</taxon>
        <taxon>Spermatophyta</taxon>
        <taxon>Magnoliopsida</taxon>
        <taxon>eudicotyledons</taxon>
        <taxon>Gunneridae</taxon>
        <taxon>Pentapetalae</taxon>
        <taxon>rosids</taxon>
        <taxon>malvids</taxon>
        <taxon>Malvales</taxon>
        <taxon>Dipterocarpaceae</taxon>
        <taxon>Rubroshorea</taxon>
    </lineage>
</organism>
<sequence>MVSSSNSKALAPVEFGRYNYHYEGPSRICFCGLKAPRIMSWSEKNLGWRFLDAHDMILWAKEVILWLYNSKRELENDLDDVRERIRALKDVVKCREENGEKHIEALEKKVDDLQMMVTLTMVYATKQEKWKKCGKLCLVLTVFLAFVLAFFQFSTWVKGVARKRDLKSVGA</sequence>
<dbReference type="AlphaFoldDB" id="A0AAV5ICR4"/>
<dbReference type="Proteomes" id="UP001054252">
    <property type="component" value="Unassembled WGS sequence"/>
</dbReference>
<reference evidence="3 4" key="1">
    <citation type="journal article" date="2021" name="Commun. Biol.">
        <title>The genome of Shorea leprosula (Dipterocarpaceae) highlights the ecological relevance of drought in aseasonal tropical rainforests.</title>
        <authorList>
            <person name="Ng K.K.S."/>
            <person name="Kobayashi M.J."/>
            <person name="Fawcett J.A."/>
            <person name="Hatakeyama M."/>
            <person name="Paape T."/>
            <person name="Ng C.H."/>
            <person name="Ang C.C."/>
            <person name="Tnah L.H."/>
            <person name="Lee C.T."/>
            <person name="Nishiyama T."/>
            <person name="Sese J."/>
            <person name="O'Brien M.J."/>
            <person name="Copetti D."/>
            <person name="Mohd Noor M.I."/>
            <person name="Ong R.C."/>
            <person name="Putra M."/>
            <person name="Sireger I.Z."/>
            <person name="Indrioko S."/>
            <person name="Kosugi Y."/>
            <person name="Izuno A."/>
            <person name="Isagi Y."/>
            <person name="Lee S.L."/>
            <person name="Shimizu K.K."/>
        </authorList>
    </citation>
    <scope>NUCLEOTIDE SEQUENCE [LARGE SCALE GENOMIC DNA]</scope>
    <source>
        <strain evidence="3">214</strain>
    </source>
</reference>
<proteinExistence type="predicted"/>
<dbReference type="EMBL" id="BPVZ01000009">
    <property type="protein sequence ID" value="GKU95683.1"/>
    <property type="molecule type" value="Genomic_DNA"/>
</dbReference>
<keyword evidence="4" id="KW-1185">Reference proteome</keyword>
<feature type="coiled-coil region" evidence="1">
    <location>
        <begin position="71"/>
        <end position="116"/>
    </location>
</feature>
<evidence type="ECO:0000313" key="4">
    <source>
        <dbReference type="Proteomes" id="UP001054252"/>
    </source>
</evidence>
<keyword evidence="2" id="KW-0472">Membrane</keyword>
<comment type="caution">
    <text evidence="3">The sequence shown here is derived from an EMBL/GenBank/DDBJ whole genome shotgun (WGS) entry which is preliminary data.</text>
</comment>
<evidence type="ECO:0000256" key="1">
    <source>
        <dbReference type="SAM" id="Coils"/>
    </source>
</evidence>
<keyword evidence="2" id="KW-1133">Transmembrane helix</keyword>
<keyword evidence="1" id="KW-0175">Coiled coil</keyword>
<evidence type="ECO:0000256" key="2">
    <source>
        <dbReference type="SAM" id="Phobius"/>
    </source>
</evidence>
<accession>A0AAV5ICR4</accession>
<gene>
    <name evidence="3" type="ORF">SLEP1_g9012</name>
</gene>
<feature type="transmembrane region" description="Helical" evidence="2">
    <location>
        <begin position="136"/>
        <end position="157"/>
    </location>
</feature>